<protein>
    <submittedName>
        <fullName evidence="3">Virulence-associated protein E</fullName>
    </submittedName>
</protein>
<dbReference type="Pfam" id="PF23639">
    <property type="entry name" value="DUF7146"/>
    <property type="match status" value="1"/>
</dbReference>
<organism evidence="3 4">
    <name type="scientific">Pelagibius litoralis</name>
    <dbReference type="NCBI Taxonomy" id="374515"/>
    <lineage>
        <taxon>Bacteria</taxon>
        <taxon>Pseudomonadati</taxon>
        <taxon>Pseudomonadota</taxon>
        <taxon>Alphaproteobacteria</taxon>
        <taxon>Rhodospirillales</taxon>
        <taxon>Rhodovibrionaceae</taxon>
        <taxon>Pelagibius</taxon>
    </lineage>
</organism>
<comment type="caution">
    <text evidence="3">The sequence shown here is derived from an EMBL/GenBank/DDBJ whole genome shotgun (WGS) entry which is preliminary data.</text>
</comment>
<evidence type="ECO:0000313" key="3">
    <source>
        <dbReference type="EMBL" id="NIA67904.1"/>
    </source>
</evidence>
<accession>A0A967CB42</accession>
<evidence type="ECO:0000259" key="2">
    <source>
        <dbReference type="Pfam" id="PF23639"/>
    </source>
</evidence>
<dbReference type="InterPro" id="IPR055570">
    <property type="entry name" value="DUF7146"/>
</dbReference>
<dbReference type="Proteomes" id="UP000761264">
    <property type="component" value="Unassembled WGS sequence"/>
</dbReference>
<reference evidence="3" key="1">
    <citation type="submission" date="2020-03" db="EMBL/GenBank/DDBJ databases">
        <title>Genome of Pelagibius litoralis DSM 21314T.</title>
        <authorList>
            <person name="Wang G."/>
        </authorList>
    </citation>
    <scope>NUCLEOTIDE SEQUENCE</scope>
    <source>
        <strain evidence="3">DSM 21314</strain>
    </source>
</reference>
<evidence type="ECO:0000313" key="4">
    <source>
        <dbReference type="Proteomes" id="UP000761264"/>
    </source>
</evidence>
<gene>
    <name evidence="3" type="ORF">HBA54_04800</name>
</gene>
<name>A0A967CB42_9PROT</name>
<feature type="domain" description="Toprim" evidence="1">
    <location>
        <begin position="207"/>
        <end position="303"/>
    </location>
</feature>
<sequence length="307" mass="33592">MRHEAETLTKGLGGHWAGRRGRAQCPVCEGSGESLSICEADDGRLLLTCFRNCTFRDILDVSISRGLLAGRKRDYHPPSLADLRKIREQAEAEKRGRIDYARKIWRQGQPIADTPAERYLRERGLRGPFPETLRFTPSLKHGPTGAYLPAMLAAVAVSPSRDVVGLHRTFLAGGREGWTQAPVTQSKMMIGPCTGGAVRLAQVVDHLAVCEGIETGLSVQQRFEMPTWAGLSTSGIRGLVLPDEVRRVDIYCDHDQSKKPDGTEFNPGLEAAQKAADGWLAQGKKVKIHMPTTPKTDFNDVLLGSAA</sequence>
<dbReference type="EMBL" id="JAAQPH010000003">
    <property type="protein sequence ID" value="NIA67904.1"/>
    <property type="molecule type" value="Genomic_DNA"/>
</dbReference>
<dbReference type="Pfam" id="PF13362">
    <property type="entry name" value="Toprim_3"/>
    <property type="match status" value="1"/>
</dbReference>
<feature type="domain" description="DUF7146" evidence="2">
    <location>
        <begin position="96"/>
        <end position="200"/>
    </location>
</feature>
<dbReference type="AlphaFoldDB" id="A0A967CB42"/>
<dbReference type="InterPro" id="IPR006171">
    <property type="entry name" value="TOPRIM_dom"/>
</dbReference>
<keyword evidence="4" id="KW-1185">Reference proteome</keyword>
<proteinExistence type="predicted"/>
<dbReference type="RefSeq" id="WP_167221943.1">
    <property type="nucleotide sequence ID" value="NZ_JAAQPH010000003.1"/>
</dbReference>
<evidence type="ECO:0000259" key="1">
    <source>
        <dbReference type="Pfam" id="PF13362"/>
    </source>
</evidence>